<evidence type="ECO:0000313" key="4">
    <source>
        <dbReference type="EMBL" id="SNS56930.1"/>
    </source>
</evidence>
<dbReference type="InterPro" id="IPR027417">
    <property type="entry name" value="P-loop_NTPase"/>
</dbReference>
<dbReference type="Proteomes" id="UP000198386">
    <property type="component" value="Unassembled WGS sequence"/>
</dbReference>
<accession>A0A239FIW8</accession>
<evidence type="ECO:0000259" key="3">
    <source>
        <dbReference type="Pfam" id="PF13191"/>
    </source>
</evidence>
<dbReference type="PANTHER" id="PTHR16305">
    <property type="entry name" value="TESTICULAR SOLUBLE ADENYLYL CYCLASE"/>
    <property type="match status" value="1"/>
</dbReference>
<proteinExistence type="predicted"/>
<dbReference type="SUPFAM" id="SSF52540">
    <property type="entry name" value="P-loop containing nucleoside triphosphate hydrolases"/>
    <property type="match status" value="1"/>
</dbReference>
<organism evidence="4 5">
    <name type="scientific">Geodermatophilus saharensis</name>
    <dbReference type="NCBI Taxonomy" id="1137994"/>
    <lineage>
        <taxon>Bacteria</taxon>
        <taxon>Bacillati</taxon>
        <taxon>Actinomycetota</taxon>
        <taxon>Actinomycetes</taxon>
        <taxon>Geodermatophilales</taxon>
        <taxon>Geodermatophilaceae</taxon>
        <taxon>Geodermatophilus</taxon>
    </lineage>
</organism>
<dbReference type="EMBL" id="FZOH01000005">
    <property type="protein sequence ID" value="SNS56930.1"/>
    <property type="molecule type" value="Genomic_DNA"/>
</dbReference>
<evidence type="ECO:0000256" key="2">
    <source>
        <dbReference type="ARBA" id="ARBA00022840"/>
    </source>
</evidence>
<evidence type="ECO:0000313" key="5">
    <source>
        <dbReference type="Proteomes" id="UP000198386"/>
    </source>
</evidence>
<dbReference type="Pfam" id="PF13191">
    <property type="entry name" value="AAA_16"/>
    <property type="match status" value="1"/>
</dbReference>
<dbReference type="AlphaFoldDB" id="A0A239FIW8"/>
<dbReference type="InterPro" id="IPR041664">
    <property type="entry name" value="AAA_16"/>
</dbReference>
<dbReference type="GO" id="GO:0005737">
    <property type="term" value="C:cytoplasm"/>
    <property type="evidence" value="ECO:0007669"/>
    <property type="project" value="TreeGrafter"/>
</dbReference>
<dbReference type="GO" id="GO:0005524">
    <property type="term" value="F:ATP binding"/>
    <property type="evidence" value="ECO:0007669"/>
    <property type="project" value="UniProtKB-KW"/>
</dbReference>
<keyword evidence="2" id="KW-0067">ATP-binding</keyword>
<name>A0A239FIW8_9ACTN</name>
<keyword evidence="1" id="KW-0547">Nucleotide-binding</keyword>
<gene>
    <name evidence="4" type="ORF">SAMN04488107_3051</name>
</gene>
<protein>
    <submittedName>
        <fullName evidence="4">AAA ATPase domain-containing protein</fullName>
    </submittedName>
</protein>
<feature type="domain" description="Orc1-like AAA ATPase" evidence="3">
    <location>
        <begin position="18"/>
        <end position="173"/>
    </location>
</feature>
<keyword evidence="5" id="KW-1185">Reference proteome</keyword>
<reference evidence="5" key="1">
    <citation type="submission" date="2017-06" db="EMBL/GenBank/DDBJ databases">
        <authorList>
            <person name="Varghese N."/>
            <person name="Submissions S."/>
        </authorList>
    </citation>
    <scope>NUCLEOTIDE SEQUENCE [LARGE SCALE GENOMIC DNA]</scope>
    <source>
        <strain evidence="5">DSM 45423</strain>
    </source>
</reference>
<feature type="non-terminal residue" evidence="4">
    <location>
        <position position="337"/>
    </location>
</feature>
<dbReference type="PANTHER" id="PTHR16305:SF35">
    <property type="entry name" value="TRANSCRIPTIONAL ACTIVATOR DOMAIN"/>
    <property type="match status" value="1"/>
</dbReference>
<evidence type="ECO:0000256" key="1">
    <source>
        <dbReference type="ARBA" id="ARBA00022741"/>
    </source>
</evidence>
<sequence length="337" mass="34445">MNGPVRPLDGSVPSRPVLAGRDPERAAIAALLDGARTGTGGALVVRGVAGAGKSTLLADAVASASGMTVLRTSGVESESPLAFAALQRLLWPLRSSLPALPAPQRAALGAALGESAGEGDRFLVFLGTLSLLADAAEEAPVLAVVDDAHWLDDASAAALLFVARRLQVERVAVLFAARDGDTRRFDAPDLPTVVLGGVAGADADAVLAARSGAAVDPGVRDRLVTATGGNPLALGELADALTADQLAGRAPLPAQLPLTGGVERAFLDRFRRLGEPAQRFLLVAAADDTGRPAVVRHAAERLGAGDDALDEAERAGLLRVEEGVVSLYHPLVRSAVY</sequence>
<dbReference type="GO" id="GO:0004016">
    <property type="term" value="F:adenylate cyclase activity"/>
    <property type="evidence" value="ECO:0007669"/>
    <property type="project" value="TreeGrafter"/>
</dbReference>